<comment type="caution">
    <text evidence="2">The sequence shown here is derived from an EMBL/GenBank/DDBJ whole genome shotgun (WGS) entry which is preliminary data.</text>
</comment>
<dbReference type="Proteomes" id="UP001215280">
    <property type="component" value="Unassembled WGS sequence"/>
</dbReference>
<evidence type="ECO:0000313" key="3">
    <source>
        <dbReference type="Proteomes" id="UP001215280"/>
    </source>
</evidence>
<sequence>MRFALLSLFVSAAVCFTVPANQPAGVYMVTYNADGTETHALLSLTETNGTIPAATARSATPSAKFGASKRQISGGTNTIFCGGRDFYSIAGCTVAYFCNYRDTADTCFQYEWVNVIQNAVTPTCGSYWTGWDQFNSEARQNQYGYENLCGAGNNYCGRGTNGR</sequence>
<dbReference type="AlphaFoldDB" id="A0AAD7HHJ2"/>
<feature type="chain" id="PRO_5042236081" evidence="1">
    <location>
        <begin position="16"/>
        <end position="163"/>
    </location>
</feature>
<evidence type="ECO:0000256" key="1">
    <source>
        <dbReference type="SAM" id="SignalP"/>
    </source>
</evidence>
<evidence type="ECO:0000313" key="2">
    <source>
        <dbReference type="EMBL" id="KAJ7720758.1"/>
    </source>
</evidence>
<name>A0AAD7HHJ2_9AGAR</name>
<proteinExistence type="predicted"/>
<accession>A0AAD7HHJ2</accession>
<keyword evidence="1" id="KW-0732">Signal</keyword>
<protein>
    <submittedName>
        <fullName evidence="2">Uncharacterized protein</fullName>
    </submittedName>
</protein>
<keyword evidence="3" id="KW-1185">Reference proteome</keyword>
<gene>
    <name evidence="2" type="ORF">DFH07DRAFT_760708</name>
</gene>
<feature type="signal peptide" evidence="1">
    <location>
        <begin position="1"/>
        <end position="15"/>
    </location>
</feature>
<reference evidence="2" key="1">
    <citation type="submission" date="2023-03" db="EMBL/GenBank/DDBJ databases">
        <title>Massive genome expansion in bonnet fungi (Mycena s.s.) driven by repeated elements and novel gene families across ecological guilds.</title>
        <authorList>
            <consortium name="Lawrence Berkeley National Laboratory"/>
            <person name="Harder C.B."/>
            <person name="Miyauchi S."/>
            <person name="Viragh M."/>
            <person name="Kuo A."/>
            <person name="Thoen E."/>
            <person name="Andreopoulos B."/>
            <person name="Lu D."/>
            <person name="Skrede I."/>
            <person name="Drula E."/>
            <person name="Henrissat B."/>
            <person name="Morin E."/>
            <person name="Kohler A."/>
            <person name="Barry K."/>
            <person name="LaButti K."/>
            <person name="Morin E."/>
            <person name="Salamov A."/>
            <person name="Lipzen A."/>
            <person name="Mereny Z."/>
            <person name="Hegedus B."/>
            <person name="Baldrian P."/>
            <person name="Stursova M."/>
            <person name="Weitz H."/>
            <person name="Taylor A."/>
            <person name="Grigoriev I.V."/>
            <person name="Nagy L.G."/>
            <person name="Martin F."/>
            <person name="Kauserud H."/>
        </authorList>
    </citation>
    <scope>NUCLEOTIDE SEQUENCE</scope>
    <source>
        <strain evidence="2">CBHHK188m</strain>
    </source>
</reference>
<organism evidence="2 3">
    <name type="scientific">Mycena maculata</name>
    <dbReference type="NCBI Taxonomy" id="230809"/>
    <lineage>
        <taxon>Eukaryota</taxon>
        <taxon>Fungi</taxon>
        <taxon>Dikarya</taxon>
        <taxon>Basidiomycota</taxon>
        <taxon>Agaricomycotina</taxon>
        <taxon>Agaricomycetes</taxon>
        <taxon>Agaricomycetidae</taxon>
        <taxon>Agaricales</taxon>
        <taxon>Marasmiineae</taxon>
        <taxon>Mycenaceae</taxon>
        <taxon>Mycena</taxon>
    </lineage>
</organism>
<dbReference type="EMBL" id="JARJLG010000275">
    <property type="protein sequence ID" value="KAJ7720758.1"/>
    <property type="molecule type" value="Genomic_DNA"/>
</dbReference>